<dbReference type="Proteomes" id="UP000746612">
    <property type="component" value="Unassembled WGS sequence"/>
</dbReference>
<evidence type="ECO:0000313" key="3">
    <source>
        <dbReference type="Proteomes" id="UP000746612"/>
    </source>
</evidence>
<evidence type="ECO:0000313" key="2">
    <source>
        <dbReference type="EMBL" id="VIO64381.1"/>
    </source>
</evidence>
<dbReference type="OrthoDB" id="4857897at2759"/>
<dbReference type="EMBL" id="CAAKMV010000196">
    <property type="protein sequence ID" value="VIO64381.1"/>
    <property type="molecule type" value="Genomic_DNA"/>
</dbReference>
<accession>A0A4U9ER74</accession>
<dbReference type="EMBL" id="CAJPIJ010000112">
    <property type="protein sequence ID" value="CAG1979390.1"/>
    <property type="molecule type" value="Genomic_DNA"/>
</dbReference>
<organism evidence="1 3">
    <name type="scientific">Gibberella zeae</name>
    <name type="common">Wheat head blight fungus</name>
    <name type="synonym">Fusarium graminearum</name>
    <dbReference type="NCBI Taxonomy" id="5518"/>
    <lineage>
        <taxon>Eukaryota</taxon>
        <taxon>Fungi</taxon>
        <taxon>Dikarya</taxon>
        <taxon>Ascomycota</taxon>
        <taxon>Pezizomycotina</taxon>
        <taxon>Sordariomycetes</taxon>
        <taxon>Hypocreomycetidae</taxon>
        <taxon>Hypocreales</taxon>
        <taxon>Nectriaceae</taxon>
        <taxon>Fusarium</taxon>
    </lineage>
</organism>
<evidence type="ECO:0000313" key="1">
    <source>
        <dbReference type="EMBL" id="CAG1979390.1"/>
    </source>
</evidence>
<gene>
    <name evidence="2" type="ORF">FUG_LOCUS562526</name>
    <name evidence="1" type="ORF">MDCFG202_LOCUS185401</name>
</gene>
<name>A0A4U9ER74_GIBZA</name>
<proteinExistence type="predicted"/>
<reference evidence="1" key="2">
    <citation type="submission" date="2021-03" db="EMBL/GenBank/DDBJ databases">
        <authorList>
            <person name="Alouane T."/>
            <person name="Langin T."/>
            <person name="Bonhomme L."/>
        </authorList>
    </citation>
    <scope>NUCLEOTIDE SEQUENCE</scope>
    <source>
        <strain evidence="1">MDC_Fg202</strain>
    </source>
</reference>
<dbReference type="AlphaFoldDB" id="A0A4U9ER74"/>
<reference evidence="2" key="1">
    <citation type="submission" date="2019-04" db="EMBL/GenBank/DDBJ databases">
        <authorList>
            <person name="Melise S."/>
            <person name="Noan J."/>
            <person name="Okalmin O."/>
        </authorList>
    </citation>
    <scope>NUCLEOTIDE SEQUENCE</scope>
    <source>
        <strain evidence="2">FN9</strain>
    </source>
</reference>
<protein>
    <submittedName>
        <fullName evidence="1">Uncharacterized protein</fullName>
    </submittedName>
</protein>
<sequence length="128" mass="14883">MPLRGAPHGRPDGIWRHALLSSPWFDCPIFDVVLYKPMGCDDLDMTPFDKKTTPCTYRNPCYEELEQLFLHLWSTKAVKIPLRRFPNNDVVLPLTAKHYRQMYGDKAMEWPAINDETEEVGVKKEESS</sequence>